<feature type="transmembrane region" description="Helical" evidence="1">
    <location>
        <begin position="21"/>
        <end position="41"/>
    </location>
</feature>
<evidence type="ECO:0000313" key="2">
    <source>
        <dbReference type="EMBL" id="SEW21053.1"/>
    </source>
</evidence>
<dbReference type="Proteomes" id="UP000199167">
    <property type="component" value="Unassembled WGS sequence"/>
</dbReference>
<keyword evidence="3" id="KW-1185">Reference proteome</keyword>
<feature type="transmembrane region" description="Helical" evidence="1">
    <location>
        <begin position="53"/>
        <end position="78"/>
    </location>
</feature>
<reference evidence="2 3" key="1">
    <citation type="submission" date="2016-10" db="EMBL/GenBank/DDBJ databases">
        <authorList>
            <person name="de Groot N.N."/>
        </authorList>
    </citation>
    <scope>NUCLEOTIDE SEQUENCE [LARGE SCALE GENOMIC DNA]</scope>
    <source>
        <strain evidence="2 3">DSM 17925</strain>
    </source>
</reference>
<evidence type="ECO:0000256" key="1">
    <source>
        <dbReference type="SAM" id="Phobius"/>
    </source>
</evidence>
<gene>
    <name evidence="2" type="ORF">SAMN04488515_1616</name>
</gene>
<keyword evidence="1" id="KW-1133">Transmembrane helix</keyword>
<evidence type="ECO:0000313" key="3">
    <source>
        <dbReference type="Proteomes" id="UP000199167"/>
    </source>
</evidence>
<sequence>MTACGLLPMIWMTYLMVRGRAGLVLTVLSLLGALLAILVFATGTPIGIDPLQAWTIALLFVLPAMCGALAGTLLGWLIRWRRERRG</sequence>
<dbReference type="STRING" id="364200.SAMN04488515_1616"/>
<dbReference type="AlphaFoldDB" id="A0A1I0Q2I0"/>
<proteinExistence type="predicted"/>
<protein>
    <submittedName>
        <fullName evidence="2">Uncharacterized protein</fullName>
    </submittedName>
</protein>
<keyword evidence="1" id="KW-0472">Membrane</keyword>
<keyword evidence="1" id="KW-0812">Transmembrane</keyword>
<accession>A0A1I0Q2I0</accession>
<organism evidence="2 3">
    <name type="scientific">Cognatiyoonia koreensis</name>
    <dbReference type="NCBI Taxonomy" id="364200"/>
    <lineage>
        <taxon>Bacteria</taxon>
        <taxon>Pseudomonadati</taxon>
        <taxon>Pseudomonadota</taxon>
        <taxon>Alphaproteobacteria</taxon>
        <taxon>Rhodobacterales</taxon>
        <taxon>Paracoccaceae</taxon>
        <taxon>Cognatiyoonia</taxon>
    </lineage>
</organism>
<name>A0A1I0Q2I0_9RHOB</name>
<dbReference type="EMBL" id="FOIZ01000001">
    <property type="protein sequence ID" value="SEW21053.1"/>
    <property type="molecule type" value="Genomic_DNA"/>
</dbReference>